<evidence type="ECO:0000256" key="3">
    <source>
        <dbReference type="SAM" id="Coils"/>
    </source>
</evidence>
<dbReference type="Gene3D" id="3.30.70.270">
    <property type="match status" value="1"/>
</dbReference>
<dbReference type="InterPro" id="IPR029787">
    <property type="entry name" value="Nucleotide_cyclase"/>
</dbReference>
<proteinExistence type="predicted"/>
<dbReference type="FunFam" id="3.30.70.270:FF:000001">
    <property type="entry name" value="Diguanylate cyclase domain protein"/>
    <property type="match status" value="1"/>
</dbReference>
<feature type="signal peptide" evidence="4">
    <location>
        <begin position="1"/>
        <end position="23"/>
    </location>
</feature>
<dbReference type="RefSeq" id="WP_012638290.1">
    <property type="nucleotide sequence ID" value="NC_011901.1"/>
</dbReference>
<feature type="coiled-coil region" evidence="3">
    <location>
        <begin position="589"/>
        <end position="616"/>
    </location>
</feature>
<feature type="domain" description="GGDEF" evidence="5">
    <location>
        <begin position="651"/>
        <end position="778"/>
    </location>
</feature>
<dbReference type="EMBL" id="CP001339">
    <property type="protein sequence ID" value="ACL72808.1"/>
    <property type="molecule type" value="Genomic_DNA"/>
</dbReference>
<reference evidence="6 7" key="1">
    <citation type="journal article" date="2011" name="Stand. Genomic Sci.">
        <title>Complete genome sequence of 'Thioalkalivibrio sulfidophilus' HL-EbGr7.</title>
        <authorList>
            <person name="Muyzer G."/>
            <person name="Sorokin D.Y."/>
            <person name="Mavromatis K."/>
            <person name="Lapidus A."/>
            <person name="Clum A."/>
            <person name="Ivanova N."/>
            <person name="Pati A."/>
            <person name="d'Haeseleer P."/>
            <person name="Woyke T."/>
            <person name="Kyrpides N.C."/>
        </authorList>
    </citation>
    <scope>NUCLEOTIDE SEQUENCE [LARGE SCALE GENOMIC DNA]</scope>
    <source>
        <strain evidence="6 7">HL-EbGR7</strain>
    </source>
</reference>
<dbReference type="NCBIfam" id="TIGR00254">
    <property type="entry name" value="GGDEF"/>
    <property type="match status" value="1"/>
</dbReference>
<dbReference type="CDD" id="cd01949">
    <property type="entry name" value="GGDEF"/>
    <property type="match status" value="1"/>
</dbReference>
<dbReference type="InterPro" id="IPR015168">
    <property type="entry name" value="SsuA/THI5"/>
</dbReference>
<dbReference type="SMART" id="SM00062">
    <property type="entry name" value="PBPb"/>
    <property type="match status" value="1"/>
</dbReference>
<dbReference type="PANTHER" id="PTHR45138:SF26">
    <property type="entry name" value="DIGUANYLATE CYCLASE"/>
    <property type="match status" value="1"/>
</dbReference>
<dbReference type="GO" id="GO:0005886">
    <property type="term" value="C:plasma membrane"/>
    <property type="evidence" value="ECO:0007669"/>
    <property type="project" value="TreeGrafter"/>
</dbReference>
<dbReference type="Pfam" id="PF00990">
    <property type="entry name" value="GGDEF"/>
    <property type="match status" value="1"/>
</dbReference>
<dbReference type="eggNOG" id="COG3706">
    <property type="taxonomic scope" value="Bacteria"/>
</dbReference>
<feature type="chain" id="PRO_5002870475" description="diguanylate cyclase" evidence="4">
    <location>
        <begin position="24"/>
        <end position="778"/>
    </location>
</feature>
<evidence type="ECO:0000313" key="6">
    <source>
        <dbReference type="EMBL" id="ACL72808.1"/>
    </source>
</evidence>
<dbReference type="OrthoDB" id="9180959at2"/>
<dbReference type="InterPro" id="IPR000160">
    <property type="entry name" value="GGDEF_dom"/>
</dbReference>
<dbReference type="SUPFAM" id="SSF53850">
    <property type="entry name" value="Periplasmic binding protein-like II"/>
    <property type="match status" value="2"/>
</dbReference>
<dbReference type="SUPFAM" id="SSF55073">
    <property type="entry name" value="Nucleotide cyclase"/>
    <property type="match status" value="1"/>
</dbReference>
<evidence type="ECO:0000256" key="1">
    <source>
        <dbReference type="ARBA" id="ARBA00001946"/>
    </source>
</evidence>
<dbReference type="GO" id="GO:0052621">
    <property type="term" value="F:diguanylate cyclase activity"/>
    <property type="evidence" value="ECO:0007669"/>
    <property type="project" value="UniProtKB-EC"/>
</dbReference>
<evidence type="ECO:0000256" key="4">
    <source>
        <dbReference type="SAM" id="SignalP"/>
    </source>
</evidence>
<protein>
    <recommendedName>
        <fullName evidence="2">diguanylate cyclase</fullName>
        <ecNumber evidence="2">2.7.7.65</ecNumber>
    </recommendedName>
</protein>
<dbReference type="KEGG" id="tgr:Tgr7_1726"/>
<comment type="cofactor">
    <cofactor evidence="1">
        <name>Mg(2+)</name>
        <dbReference type="ChEBI" id="CHEBI:18420"/>
    </cofactor>
</comment>
<dbReference type="STRING" id="396588.Tgr7_1726"/>
<dbReference type="InterPro" id="IPR043128">
    <property type="entry name" value="Rev_trsase/Diguanyl_cyclase"/>
</dbReference>
<accession>B8GSA4</accession>
<dbReference type="PANTHER" id="PTHR45138">
    <property type="entry name" value="REGULATORY COMPONENTS OF SENSORY TRANSDUCTION SYSTEM"/>
    <property type="match status" value="1"/>
</dbReference>
<dbReference type="Pfam" id="PF00497">
    <property type="entry name" value="SBP_bac_3"/>
    <property type="match status" value="1"/>
</dbReference>
<dbReference type="EC" id="2.7.7.65" evidence="2"/>
<dbReference type="CDD" id="cd01007">
    <property type="entry name" value="PBP2_BvgS_HisK_like"/>
    <property type="match status" value="1"/>
</dbReference>
<evidence type="ECO:0000256" key="2">
    <source>
        <dbReference type="ARBA" id="ARBA00012528"/>
    </source>
</evidence>
<dbReference type="GO" id="GO:0043709">
    <property type="term" value="P:cell adhesion involved in single-species biofilm formation"/>
    <property type="evidence" value="ECO:0007669"/>
    <property type="project" value="TreeGrafter"/>
</dbReference>
<sequence precursor="true">MRAIQRGLLLMMVLFLTTSGSLASAETVRIQLKWFHQFQFAGYYAALEKGYFAEEGLQVELIERDISRNNIQQVLAGEAEYGIADSAILLYQQQGAPLRIVAPIFQHSPNVIVTRADSGILSPQDLVGRRVRLYNNETDGFPIMAMLAEQGVLAQGVIRQPYSPDLEALIRNETDAIFAYSSNEPFQLREKGLDVRIIHPAHYGIDMYGDMLFSSESEAIQHPERLQAMRRAVLRGWEYALDNKLEIAQLIREKYSQRKSLAALMFEAHAIEQAVDRFAVPLGTLDSGRLQYIAGIYQRHGLLDDHFRVDRRMYFDRAAGEGSNLTDEESLFLDQNDVIRVAVDPSWYPMEFVDESGQHGGIAADYLALLSQRLGIRFEIAQGVSWADAVTMVRERELDMFAMAARTPERDHFALFTQPYIRSPMVIVTDMGVDYIDSPVRLHGKKVAVVRGYASHEWLASNQPEIPLRLVDTTVEGLERVATGEVYALVDNLASVTFLIKQRGLSNLKVSGQLPLGFDLAMGVRSDWPELRTILQKGLDAISQEERDAIYDKWVRLEVETRPDLSKVAPYFIALLLILALVSLDAWRVRRLHRRLQEANRQLHLAEQRLIEQNHQLELLSITDKLTGAYNRLKLDEVLQQQHALAERYKRPVSVVMFDLDDFKRVNDTHGHHAGDLILRRFTELVLSLARKSDVFGRWGGEEFLLICPETTALDAADLANRVRVQLAEIVFEEVGTQTVSSGIAELRPSQSVNDWISHADKRLYQAKQQGRNRVVSN</sequence>
<organism evidence="6 7">
    <name type="scientific">Thioalkalivibrio sulfidiphilus (strain HL-EbGR7)</name>
    <dbReference type="NCBI Taxonomy" id="396588"/>
    <lineage>
        <taxon>Bacteria</taxon>
        <taxon>Pseudomonadati</taxon>
        <taxon>Pseudomonadota</taxon>
        <taxon>Gammaproteobacteria</taxon>
        <taxon>Chromatiales</taxon>
        <taxon>Ectothiorhodospiraceae</taxon>
        <taxon>Thioalkalivibrio</taxon>
    </lineage>
</organism>
<dbReference type="InterPro" id="IPR050469">
    <property type="entry name" value="Diguanylate_Cyclase"/>
</dbReference>
<name>B8GSA4_THISH</name>
<dbReference type="Gene3D" id="3.40.190.10">
    <property type="entry name" value="Periplasmic binding protein-like II"/>
    <property type="match status" value="4"/>
</dbReference>
<evidence type="ECO:0000259" key="5">
    <source>
        <dbReference type="PROSITE" id="PS50887"/>
    </source>
</evidence>
<dbReference type="AlphaFoldDB" id="B8GSA4"/>
<dbReference type="SMART" id="SM00267">
    <property type="entry name" value="GGDEF"/>
    <property type="match status" value="1"/>
</dbReference>
<keyword evidence="4" id="KW-0732">Signal</keyword>
<gene>
    <name evidence="6" type="ordered locus">Tgr7_1726</name>
</gene>
<dbReference type="GO" id="GO:1902201">
    <property type="term" value="P:negative regulation of bacterial-type flagellum-dependent cell motility"/>
    <property type="evidence" value="ECO:0007669"/>
    <property type="project" value="TreeGrafter"/>
</dbReference>
<dbReference type="Pfam" id="PF09084">
    <property type="entry name" value="NMT1"/>
    <property type="match status" value="1"/>
</dbReference>
<dbReference type="InterPro" id="IPR001638">
    <property type="entry name" value="Solute-binding_3/MltF_N"/>
</dbReference>
<dbReference type="eggNOG" id="COG0715">
    <property type="taxonomic scope" value="Bacteria"/>
</dbReference>
<dbReference type="HOGENOM" id="CLU_000445_86_4_6"/>
<keyword evidence="3" id="KW-0175">Coiled coil</keyword>
<evidence type="ECO:0000313" key="7">
    <source>
        <dbReference type="Proteomes" id="UP000002383"/>
    </source>
</evidence>
<dbReference type="Proteomes" id="UP000002383">
    <property type="component" value="Chromosome"/>
</dbReference>
<keyword evidence="7" id="KW-1185">Reference proteome</keyword>
<dbReference type="PROSITE" id="PS50887">
    <property type="entry name" value="GGDEF"/>
    <property type="match status" value="1"/>
</dbReference>